<dbReference type="EMBL" id="JAINUG010000118">
    <property type="protein sequence ID" value="KAJ8395249.1"/>
    <property type="molecule type" value="Genomic_DNA"/>
</dbReference>
<dbReference type="Proteomes" id="UP001221898">
    <property type="component" value="Unassembled WGS sequence"/>
</dbReference>
<proteinExistence type="predicted"/>
<feature type="compositionally biased region" description="Polar residues" evidence="1">
    <location>
        <begin position="1"/>
        <end position="19"/>
    </location>
</feature>
<evidence type="ECO:0000256" key="1">
    <source>
        <dbReference type="SAM" id="MobiDB-lite"/>
    </source>
</evidence>
<feature type="compositionally biased region" description="Basic and acidic residues" evidence="1">
    <location>
        <begin position="110"/>
        <end position="119"/>
    </location>
</feature>
<dbReference type="AlphaFoldDB" id="A0AAD7WGM1"/>
<reference evidence="2" key="1">
    <citation type="journal article" date="2023" name="Science">
        <title>Genome structures resolve the early diversification of teleost fishes.</title>
        <authorList>
            <person name="Parey E."/>
            <person name="Louis A."/>
            <person name="Montfort J."/>
            <person name="Bouchez O."/>
            <person name="Roques C."/>
            <person name="Iampietro C."/>
            <person name="Lluch J."/>
            <person name="Castinel A."/>
            <person name="Donnadieu C."/>
            <person name="Desvignes T."/>
            <person name="Floi Bucao C."/>
            <person name="Jouanno E."/>
            <person name="Wen M."/>
            <person name="Mejri S."/>
            <person name="Dirks R."/>
            <person name="Jansen H."/>
            <person name="Henkel C."/>
            <person name="Chen W.J."/>
            <person name="Zahm M."/>
            <person name="Cabau C."/>
            <person name="Klopp C."/>
            <person name="Thompson A.W."/>
            <person name="Robinson-Rechavi M."/>
            <person name="Braasch I."/>
            <person name="Lecointre G."/>
            <person name="Bobe J."/>
            <person name="Postlethwait J.H."/>
            <person name="Berthelot C."/>
            <person name="Roest Crollius H."/>
            <person name="Guiguen Y."/>
        </authorList>
    </citation>
    <scope>NUCLEOTIDE SEQUENCE</scope>
    <source>
        <strain evidence="2">NC1722</strain>
    </source>
</reference>
<evidence type="ECO:0000313" key="3">
    <source>
        <dbReference type="Proteomes" id="UP001221898"/>
    </source>
</evidence>
<comment type="caution">
    <text evidence="2">The sequence shown here is derived from an EMBL/GenBank/DDBJ whole genome shotgun (WGS) entry which is preliminary data.</text>
</comment>
<evidence type="ECO:0000313" key="2">
    <source>
        <dbReference type="EMBL" id="KAJ8395249.1"/>
    </source>
</evidence>
<organism evidence="2 3">
    <name type="scientific">Aldrovandia affinis</name>
    <dbReference type="NCBI Taxonomy" id="143900"/>
    <lineage>
        <taxon>Eukaryota</taxon>
        <taxon>Metazoa</taxon>
        <taxon>Chordata</taxon>
        <taxon>Craniata</taxon>
        <taxon>Vertebrata</taxon>
        <taxon>Euteleostomi</taxon>
        <taxon>Actinopterygii</taxon>
        <taxon>Neopterygii</taxon>
        <taxon>Teleostei</taxon>
        <taxon>Notacanthiformes</taxon>
        <taxon>Halosauridae</taxon>
        <taxon>Aldrovandia</taxon>
    </lineage>
</organism>
<protein>
    <submittedName>
        <fullName evidence="2">Uncharacterized protein</fullName>
    </submittedName>
</protein>
<name>A0AAD7WGM1_9TELE</name>
<sequence length="119" mass="12817">MNTVSSVTSPLTCQTNRNHTPCCHGPTPSVDRGCGEGGSPPTNGSVHSEGGPGQGCPHDEMGNGGPAPLRRITYRPHRLSPEWPTKQPRREKGTHNNRLQRDPLAFCRQSGKDSKPSLL</sequence>
<accession>A0AAD7WGM1</accession>
<keyword evidence="3" id="KW-1185">Reference proteome</keyword>
<gene>
    <name evidence="2" type="ORF">AAFF_G00034510</name>
</gene>
<feature type="region of interest" description="Disordered" evidence="1">
    <location>
        <begin position="1"/>
        <end position="119"/>
    </location>
</feature>